<dbReference type="OrthoDB" id="2964295at2"/>
<dbReference type="AlphaFoldDB" id="A0A398B0Q4"/>
<evidence type="ECO:0000259" key="1">
    <source>
        <dbReference type="Pfam" id="PF12867"/>
    </source>
</evidence>
<sequence length="159" mass="19122">MVQKRKEQIILHFEKTISWVEKLNHVTEDEWRTPIAYNKWTLAEIVGHFKFWDEFVLFQRLPYFFENKPLPKAPDVNLMNHQSSILSKKNSKEATIFKFIECRRNLIKAINNLSNDLWNSEFFIGDSSYILASYFESQVEHDLHHFNQIHQKLPRLSLQ</sequence>
<dbReference type="InterPro" id="IPR024775">
    <property type="entry name" value="DinB-like"/>
</dbReference>
<protein>
    <submittedName>
        <fullName evidence="2">DinB family protein</fullName>
    </submittedName>
</protein>
<accession>A0A398B0Q4</accession>
<dbReference type="EMBL" id="QWVT01000076">
    <property type="protein sequence ID" value="RID81386.1"/>
    <property type="molecule type" value="Genomic_DNA"/>
</dbReference>
<gene>
    <name evidence="2" type="ORF">D1970_21975</name>
</gene>
<dbReference type="SUPFAM" id="SSF109854">
    <property type="entry name" value="DinB/YfiT-like putative metalloenzymes"/>
    <property type="match status" value="1"/>
</dbReference>
<dbReference type="InterPro" id="IPR034660">
    <property type="entry name" value="DinB/YfiT-like"/>
</dbReference>
<evidence type="ECO:0000313" key="2">
    <source>
        <dbReference type="EMBL" id="RID81386.1"/>
    </source>
</evidence>
<dbReference type="Gene3D" id="1.20.120.450">
    <property type="entry name" value="dinb family like domain"/>
    <property type="match status" value="1"/>
</dbReference>
<dbReference type="Pfam" id="PF12867">
    <property type="entry name" value="DinB_2"/>
    <property type="match status" value="1"/>
</dbReference>
<proteinExistence type="predicted"/>
<comment type="caution">
    <text evidence="2">The sequence shown here is derived from an EMBL/GenBank/DDBJ whole genome shotgun (WGS) entry which is preliminary data.</text>
</comment>
<name>A0A398B0Q4_9BACI</name>
<keyword evidence="3" id="KW-1185">Reference proteome</keyword>
<organism evidence="2 3">
    <name type="scientific">Mesobacillus zeae</name>
    <dbReference type="NCBI Taxonomy" id="1917180"/>
    <lineage>
        <taxon>Bacteria</taxon>
        <taxon>Bacillati</taxon>
        <taxon>Bacillota</taxon>
        <taxon>Bacilli</taxon>
        <taxon>Bacillales</taxon>
        <taxon>Bacillaceae</taxon>
        <taxon>Mesobacillus</taxon>
    </lineage>
</organism>
<feature type="domain" description="DinB-like" evidence="1">
    <location>
        <begin position="21"/>
        <end position="149"/>
    </location>
</feature>
<evidence type="ECO:0000313" key="3">
    <source>
        <dbReference type="Proteomes" id="UP000265816"/>
    </source>
</evidence>
<dbReference type="Proteomes" id="UP000265816">
    <property type="component" value="Unassembled WGS sequence"/>
</dbReference>
<reference evidence="2 3" key="1">
    <citation type="submission" date="2018-08" db="EMBL/GenBank/DDBJ databases">
        <title>Bacillus jemisoniae sp. nov., Bacillus chryseoplanitiae sp. nov., Bacillus resnikiae sp. nov., and Bacillus frankliniae sp. nov., isolated from Viking spacecraft and associated surfaces.</title>
        <authorList>
            <person name="Seuylemezian A."/>
            <person name="Vaishampayan P."/>
        </authorList>
    </citation>
    <scope>NUCLEOTIDE SEQUENCE [LARGE SCALE GENOMIC DNA]</scope>
    <source>
        <strain evidence="2 3">JJ-247</strain>
    </source>
</reference>